<dbReference type="InterPro" id="IPR000591">
    <property type="entry name" value="DEP_dom"/>
</dbReference>
<dbReference type="Proteomes" id="UP000245119">
    <property type="component" value="Linkage Group LG10"/>
</dbReference>
<dbReference type="GO" id="GO:0035556">
    <property type="term" value="P:intracellular signal transduction"/>
    <property type="evidence" value="ECO:0007669"/>
    <property type="project" value="InterPro"/>
</dbReference>
<dbReference type="OMA" id="HRRHMRT"/>
<dbReference type="InterPro" id="IPR008936">
    <property type="entry name" value="Rho_GTPase_activation_prot"/>
</dbReference>
<dbReference type="PANTHER" id="PTHR16206">
    <property type="entry name" value="DEP DOMAIN-CONTAINING"/>
    <property type="match status" value="1"/>
</dbReference>
<dbReference type="SUPFAM" id="SSF46785">
    <property type="entry name" value="Winged helix' DNA-binding domain"/>
    <property type="match status" value="1"/>
</dbReference>
<protein>
    <recommendedName>
        <fullName evidence="2">DEP domain-containing protein</fullName>
    </recommendedName>
</protein>
<dbReference type="EMBL" id="PZQS01000010">
    <property type="protein sequence ID" value="PVD23587.1"/>
    <property type="molecule type" value="Genomic_DNA"/>
</dbReference>
<proteinExistence type="predicted"/>
<dbReference type="Pfam" id="PF00610">
    <property type="entry name" value="DEP"/>
    <property type="match status" value="1"/>
</dbReference>
<dbReference type="PROSITE" id="PS50186">
    <property type="entry name" value="DEP"/>
    <property type="match status" value="1"/>
</dbReference>
<feature type="region of interest" description="Disordered" evidence="1">
    <location>
        <begin position="663"/>
        <end position="686"/>
    </location>
</feature>
<dbReference type="InterPro" id="IPR036390">
    <property type="entry name" value="WH_DNA-bd_sf"/>
</dbReference>
<dbReference type="InterPro" id="IPR036388">
    <property type="entry name" value="WH-like_DNA-bd_sf"/>
</dbReference>
<evidence type="ECO:0000313" key="4">
    <source>
        <dbReference type="Proteomes" id="UP000245119"/>
    </source>
</evidence>
<feature type="compositionally biased region" description="Basic and acidic residues" evidence="1">
    <location>
        <begin position="147"/>
        <end position="178"/>
    </location>
</feature>
<organism evidence="3 4">
    <name type="scientific">Pomacea canaliculata</name>
    <name type="common">Golden apple snail</name>
    <dbReference type="NCBI Taxonomy" id="400727"/>
    <lineage>
        <taxon>Eukaryota</taxon>
        <taxon>Metazoa</taxon>
        <taxon>Spiralia</taxon>
        <taxon>Lophotrochozoa</taxon>
        <taxon>Mollusca</taxon>
        <taxon>Gastropoda</taxon>
        <taxon>Caenogastropoda</taxon>
        <taxon>Architaenioglossa</taxon>
        <taxon>Ampullarioidea</taxon>
        <taxon>Ampullariidae</taxon>
        <taxon>Pomacea</taxon>
    </lineage>
</organism>
<dbReference type="OrthoDB" id="524326at2759"/>
<dbReference type="PANTHER" id="PTHR16206:SF4">
    <property type="entry name" value="PROTEIN LET-99"/>
    <property type="match status" value="1"/>
</dbReference>
<keyword evidence="4" id="KW-1185">Reference proteome</keyword>
<feature type="compositionally biased region" description="Basic and acidic residues" evidence="1">
    <location>
        <begin position="941"/>
        <end position="952"/>
    </location>
</feature>
<feature type="region of interest" description="Disordered" evidence="1">
    <location>
        <begin position="100"/>
        <end position="178"/>
    </location>
</feature>
<sequence>MDLENKKGDYADVYIGPYKATRLWNDVVSTFRQGVPCGRHRRYMRAAENCFVGSAAVDWLLNHLRHNINFGPDVTRKQTVQLLNKFYKAGIFEEVQVSRRGRNKQDFSDSNRLYRLLPPSPSKSTRAPLVTGPSTNVQSSVTQSEAKGTKKDEEGHSYDADIEIHKKRNNSRESVREKPYKLGAPAKSPLDSLPQCHLVGRILTLPEIGEVWKTAALSRLKKILGENDLNEVLQGYKVDGINVRHNCIFNNKNGVVTNIPPEDQLPHWVMSAMKCLARWPEKVEGDLPSYPGFEKDVFGVVRDYFLGLPEPLISYNLYDVITNVFVQVGNQIPRHSSPYASASADQNHLTHSLWSSSSLENIILDLARKYCMRADSRIDLADMAHSQAEQSHPSRGDSDWSHCSKSGLHRSSDCRMNLFSVGSSYNLHSMSGGDHCMMESQPDLYRITNSHPSLLRMTDSHPNLYRMTDSQPSLFCMTDSQPSLHCMTDSCRDLSGKMRHCGKRVHSNRHASSYSRCGGVSASALSFAGTSFPGGRLGPSNFNESRKFRSTPDLQVTHYETAFGPENQTVTRVYYSHGVSSDFHHGSSKRDLSAPVETHFDVATGCGDSQNHRTSFERFDVPGNASSGCTETLRAATGRGNLQTGVCRQETDVPSISPHAASHVSQNFFPGKTRTIGPAHRRTRAERHKTFGGSQFDFKEGEEVQRGMNAAARQLSASTPFLPTIGENDSQGPNLVTIRSKLPGWRSDQKSSSSKKTTSLFVRFPQSSLCEERVTKALQVVCLFLPPASRRKLQFLLKLLSKMAANSLLVLDHDQSTRSLVLGTFQKAVLCSPEEPDLDEVLVLQLLSFMVDHHAHILAVPQDMKDAVEDRLRALEKPQIVYSPRDPGSLRFCRPTTVEQYETTKQEYSRQALFSLLDTIVRDQNMSEKEKKRRLKQFQRSHPDIYKQRFPSEESANPPEHQPKIKPPLLSKPLLRLKGLRI</sequence>
<dbReference type="SMART" id="SM00049">
    <property type="entry name" value="DEP"/>
    <property type="match status" value="1"/>
</dbReference>
<comment type="caution">
    <text evidence="3">The sequence shown here is derived from an EMBL/GenBank/DDBJ whole genome shotgun (WGS) entry which is preliminary data.</text>
</comment>
<feature type="region of interest" description="Disordered" evidence="1">
    <location>
        <begin position="384"/>
        <end position="403"/>
    </location>
</feature>
<evidence type="ECO:0000313" key="3">
    <source>
        <dbReference type="EMBL" id="PVD23587.1"/>
    </source>
</evidence>
<name>A0A2T7NQY7_POMCA</name>
<feature type="region of interest" description="Disordered" evidence="1">
    <location>
        <begin position="925"/>
        <end position="970"/>
    </location>
</feature>
<feature type="compositionally biased region" description="Polar residues" evidence="1">
    <location>
        <begin position="132"/>
        <end position="146"/>
    </location>
</feature>
<gene>
    <name evidence="3" type="ORF">C0Q70_16859</name>
</gene>
<evidence type="ECO:0000259" key="2">
    <source>
        <dbReference type="PROSITE" id="PS50186"/>
    </source>
</evidence>
<feature type="domain" description="DEP" evidence="2">
    <location>
        <begin position="31"/>
        <end position="118"/>
    </location>
</feature>
<reference evidence="3 4" key="1">
    <citation type="submission" date="2018-04" db="EMBL/GenBank/DDBJ databases">
        <title>The genome of golden apple snail Pomacea canaliculata provides insight into stress tolerance and invasive adaptation.</title>
        <authorList>
            <person name="Liu C."/>
            <person name="Liu B."/>
            <person name="Ren Y."/>
            <person name="Zhang Y."/>
            <person name="Wang H."/>
            <person name="Li S."/>
            <person name="Jiang F."/>
            <person name="Yin L."/>
            <person name="Zhang G."/>
            <person name="Qian W."/>
            <person name="Fan W."/>
        </authorList>
    </citation>
    <scope>NUCLEOTIDE SEQUENCE [LARGE SCALE GENOMIC DNA]</scope>
    <source>
        <strain evidence="3">SZHN2017</strain>
        <tissue evidence="3">Muscle</tissue>
    </source>
</reference>
<accession>A0A2T7NQY7</accession>
<dbReference type="AlphaFoldDB" id="A0A2T7NQY7"/>
<dbReference type="STRING" id="400727.A0A2T7NQY7"/>
<dbReference type="SUPFAM" id="SSF48350">
    <property type="entry name" value="GTPase activation domain, GAP"/>
    <property type="match status" value="1"/>
</dbReference>
<feature type="compositionally biased region" description="Basic and acidic residues" evidence="1">
    <location>
        <begin position="392"/>
        <end position="402"/>
    </location>
</feature>
<evidence type="ECO:0000256" key="1">
    <source>
        <dbReference type="SAM" id="MobiDB-lite"/>
    </source>
</evidence>
<dbReference type="Gene3D" id="1.10.10.10">
    <property type="entry name" value="Winged helix-like DNA-binding domain superfamily/Winged helix DNA-binding domain"/>
    <property type="match status" value="1"/>
</dbReference>